<dbReference type="EMBL" id="JABWAB010000003">
    <property type="protein sequence ID" value="KAF6057004.1"/>
    <property type="molecule type" value="Genomic_DNA"/>
</dbReference>
<dbReference type="Proteomes" id="UP000590412">
    <property type="component" value="Unassembled WGS sequence"/>
</dbReference>
<dbReference type="GO" id="GO:0072686">
    <property type="term" value="C:mitotic spindle"/>
    <property type="evidence" value="ECO:0007669"/>
    <property type="project" value="TreeGrafter"/>
</dbReference>
<organism evidence="6 7">
    <name type="scientific">Candida parapsilosis</name>
    <name type="common">Yeast</name>
    <dbReference type="NCBI Taxonomy" id="5480"/>
    <lineage>
        <taxon>Eukaryota</taxon>
        <taxon>Fungi</taxon>
        <taxon>Dikarya</taxon>
        <taxon>Ascomycota</taxon>
        <taxon>Saccharomycotina</taxon>
        <taxon>Pichiomycetes</taxon>
        <taxon>Debaryomycetaceae</taxon>
        <taxon>Candida/Lodderomyces clade</taxon>
        <taxon>Candida</taxon>
    </lineage>
</organism>
<keyword evidence="4" id="KW-0159">Chromosome partition</keyword>
<dbReference type="GO" id="GO:0005737">
    <property type="term" value="C:cytoplasm"/>
    <property type="evidence" value="ECO:0007669"/>
    <property type="project" value="TreeGrafter"/>
</dbReference>
<accession>A0A8X7NNH0</accession>
<protein>
    <recommendedName>
        <fullName evidence="2">separase</fullName>
        <ecNumber evidence="2">3.4.22.49</ecNumber>
    </recommendedName>
</protein>
<dbReference type="InterPro" id="IPR005314">
    <property type="entry name" value="Peptidase_C50"/>
</dbReference>
<evidence type="ECO:0000256" key="1">
    <source>
        <dbReference type="ARBA" id="ARBA00000451"/>
    </source>
</evidence>
<dbReference type="PROSITE" id="PS51700">
    <property type="entry name" value="SEPARIN"/>
    <property type="match status" value="1"/>
</dbReference>
<comment type="catalytic activity">
    <reaction evidence="1">
        <text>All bonds known to be hydrolyzed by this endopeptidase have arginine in P1 and an acidic residue in P4. P6 is often occupied by an acidic residue or by a hydroxy-amino-acid residue, the phosphorylation of which enhances cleavage.</text>
        <dbReference type="EC" id="3.4.22.49"/>
    </reaction>
</comment>
<dbReference type="PANTHER" id="PTHR12792:SF0">
    <property type="entry name" value="SEPARIN"/>
    <property type="match status" value="1"/>
</dbReference>
<dbReference type="GO" id="GO:0005634">
    <property type="term" value="C:nucleus"/>
    <property type="evidence" value="ECO:0007669"/>
    <property type="project" value="InterPro"/>
</dbReference>
<dbReference type="PANTHER" id="PTHR12792">
    <property type="entry name" value="EXTRA SPINDLE POLES 1-RELATED"/>
    <property type="match status" value="1"/>
</dbReference>
<gene>
    <name evidence="6" type="ORF">FOB60_001559</name>
</gene>
<dbReference type="GO" id="GO:0006508">
    <property type="term" value="P:proteolysis"/>
    <property type="evidence" value="ECO:0007669"/>
    <property type="project" value="InterPro"/>
</dbReference>
<evidence type="ECO:0000313" key="6">
    <source>
        <dbReference type="EMBL" id="KAF6057004.1"/>
    </source>
</evidence>
<dbReference type="GO" id="GO:0004197">
    <property type="term" value="F:cysteine-type endopeptidase activity"/>
    <property type="evidence" value="ECO:0007669"/>
    <property type="project" value="InterPro"/>
</dbReference>
<keyword evidence="3" id="KW-0378">Hydrolase</keyword>
<reference evidence="6" key="1">
    <citation type="submission" date="2020-03" db="EMBL/GenBank/DDBJ databases">
        <title>FDA dAtabase for Regulatory Grade micrObial Sequences (FDA-ARGOS): Supporting development and validation of Infectious Disease Dx tests.</title>
        <authorList>
            <person name="Campos J."/>
            <person name="Goldberg B."/>
            <person name="Tallon L."/>
            <person name="Sadzewicz L."/>
            <person name="Vavikolanu K."/>
            <person name="Mehta A."/>
            <person name="Aluvathingal J."/>
            <person name="Nadendla S."/>
            <person name="Nandy P."/>
            <person name="Geyer C."/>
            <person name="Yan Y."/>
            <person name="Sichtig H."/>
        </authorList>
    </citation>
    <scope>NUCLEOTIDE SEQUENCE [LARGE SCALE GENOMIC DNA]</scope>
    <source>
        <strain evidence="6">FDAARGOS_652</strain>
    </source>
</reference>
<name>A0A8X7NNH0_CANPA</name>
<sequence>MDPLDQVLLSYIQSSHVEPLATSRKVNLPKFDVKSLEFSCSRALDELLPNIDIQHVQSIHVKLQFLYSIYERNYTRWLETVKKHQLLVVKLFEMKQYDMVYDQLENTYQQIATRLNCSVNKIDLSALVNGIPVVDCDPQLTQLIIAYHFFTLQWLAHSLAKNNLTKAERIEIIPGIPALFLTTSNQRLWINKAPSNEKYTSNCIKLIKAFAKVLGKQKMQFKLELNCLKVKLMEFTGDNDMESLDMLPGMERFIRDTKCIGSEYLQKSMHLDLKQAEVVRLANCVSKTKSSSKSSHDIPSTSKVTDYDSIKSTLDTFTDLQEVDLPIHRLLLLDSVTLFCQANLSPHLVPILEQLYQIFKCHAQYKRIRNVSNLLFKLGNKTNDIYLLELAINYEFTILQHQSSDKNFELLVGKLKLIHQYSPEMMKVLLKACELSSKIDSITIELLVEMLQSNVELVECMNEVDEQFRFNLVIKLIENMGNCKTQKMLVCNSLVEKVTFLNDKLTSQVQISYYNVAGIEHLNLKAPKNCTLLAFVGIEMAKMCGKDWSKEVLFRVCEKLEHWASHFYEIEEFEVSIVKNAILFLEFNGLYSEVKEITKNLVQVPILHDHLKIFLHFHLCHVSEKLSMHSCWGDSIYQLQQLISSTKYLQFQDVVNYKMESIKYHIAHDFATSQAKFKSLVAVLKERPEFNPSSSKSLPILDKLRNFLLLAKVQLLAARMKTKDRVGSHSCIKKAMRILYLISKKCPSYLNISVANELIWETNHLLFDSYELAINSLIGLGLSRNLPAYLNEWKKLNDSVEAPLINQVNKYKIQIFGMLSNSDKFVDEAEDDQEFVKSNPSVRQLKFIMESLRDKHDIKTSLHDENHHPTLQLSPYFSYINLPDDLQQLEDSFTCCIRQLNDFKTFGSFPDHVQMFPSITNGEVTLHPDASKIFIELGRIKDCLLTKLQHTESSIFEQKRRLYLLSQCTHLISSISAYRGKDLLYQLYFIQDRIKSRPFADNKRLATLEEKELAPDVHEEEPVPYDQQLSQFKIALSMLPPNWNVVTIDICERTGDLLISKIRAGNLPTFIRLSVTRFKQRESVGTLRFDEMKREFKRIFQENRKSTLYSTTSLVKTTQDRKKWWKTRFTLDYELQDLISHVERFWFGGFRGIFEPVGSTFGEFRLDLIKILRSHISEKIEHSISLNEVVYECFYGLESYDRACIDDLLAFLMEILSFHLDVEATRVNFEKLHESIASLIDKCQNRQSSDHIVLIPSARCSFFPWESLSFLRSKSVSRMPSVSMLVDALNQQSRVKKNEVYYLINPGGDLKTSEQRFQPVIEKCKTWKGLAGVKPNEEKIVDDILDSKLFVYIGHGGCDQYVKPSALFLATKHTHLPPCLLIGCSSGELQDHGRFEPSGGIFNWLNCGSPLVLANLWDVTDKDIDAFTLSMFSKWGLIDEDGEKINIAEAVRLSREVCILKYLNGSAPIIYGLPLMTS</sequence>
<proteinExistence type="predicted"/>
<dbReference type="Pfam" id="PF03568">
    <property type="entry name" value="Separin_C"/>
    <property type="match status" value="1"/>
</dbReference>
<dbReference type="InterPro" id="IPR030397">
    <property type="entry name" value="SEPARIN_core_dom"/>
</dbReference>
<dbReference type="GO" id="GO:0044732">
    <property type="term" value="C:mitotic spindle pole body"/>
    <property type="evidence" value="ECO:0007669"/>
    <property type="project" value="TreeGrafter"/>
</dbReference>
<dbReference type="GO" id="GO:0051307">
    <property type="term" value="P:meiotic chromosome separation"/>
    <property type="evidence" value="ECO:0007669"/>
    <property type="project" value="TreeGrafter"/>
</dbReference>
<evidence type="ECO:0000256" key="4">
    <source>
        <dbReference type="ARBA" id="ARBA00022829"/>
    </source>
</evidence>
<feature type="domain" description="Peptidase C50" evidence="5">
    <location>
        <begin position="1297"/>
        <end position="1395"/>
    </location>
</feature>
<evidence type="ECO:0000256" key="3">
    <source>
        <dbReference type="ARBA" id="ARBA00022801"/>
    </source>
</evidence>
<evidence type="ECO:0000313" key="7">
    <source>
        <dbReference type="Proteomes" id="UP000590412"/>
    </source>
</evidence>
<dbReference type="EC" id="3.4.22.49" evidence="2"/>
<comment type="caution">
    <text evidence="6">The sequence shown here is derived from an EMBL/GenBank/DDBJ whole genome shotgun (WGS) entry which is preliminary data.</text>
</comment>
<evidence type="ECO:0000256" key="2">
    <source>
        <dbReference type="ARBA" id="ARBA00012489"/>
    </source>
</evidence>
<evidence type="ECO:0000259" key="5">
    <source>
        <dbReference type="PROSITE" id="PS51700"/>
    </source>
</evidence>